<sequence>MWPIHHWNERICSTCQTERKYEDDSDEEEPELMWRDVRQEKPSLPEWIFDVEPSTSPLVEQVFGNDLILENIMSHIEETNNRLSMDYVCRRWYDLNHRAKWILDEERNKLEVVFAYYEPLITVFMADVSSRKMNCCVSDYRMEPPVTAAGRHSQPRELS</sequence>
<dbReference type="AlphaFoldDB" id="A0A8S1H275"/>
<name>A0A8S1H275_9PELO</name>
<gene>
    <name evidence="2" type="ORF">CAUJ_LOCUS5564</name>
</gene>
<accession>A0A8S1H275</accession>
<dbReference type="Proteomes" id="UP000835052">
    <property type="component" value="Unassembled WGS sequence"/>
</dbReference>
<evidence type="ECO:0000259" key="1">
    <source>
        <dbReference type="Pfam" id="PF18511"/>
    </source>
</evidence>
<dbReference type="Gene3D" id="1.20.1280.50">
    <property type="match status" value="1"/>
</dbReference>
<proteinExistence type="predicted"/>
<comment type="caution">
    <text evidence="2">The sequence shown here is derived from an EMBL/GenBank/DDBJ whole genome shotgun (WGS) entry which is preliminary data.</text>
</comment>
<dbReference type="EMBL" id="CAJGYM010000011">
    <property type="protein sequence ID" value="CAD6189645.1"/>
    <property type="molecule type" value="Genomic_DNA"/>
</dbReference>
<feature type="domain" description="COI1 F-box" evidence="1">
    <location>
        <begin position="65"/>
        <end position="95"/>
    </location>
</feature>
<protein>
    <recommendedName>
        <fullName evidence="1">COI1 F-box domain-containing protein</fullName>
    </recommendedName>
</protein>
<organism evidence="2 3">
    <name type="scientific">Caenorhabditis auriculariae</name>
    <dbReference type="NCBI Taxonomy" id="2777116"/>
    <lineage>
        <taxon>Eukaryota</taxon>
        <taxon>Metazoa</taxon>
        <taxon>Ecdysozoa</taxon>
        <taxon>Nematoda</taxon>
        <taxon>Chromadorea</taxon>
        <taxon>Rhabditida</taxon>
        <taxon>Rhabditina</taxon>
        <taxon>Rhabditomorpha</taxon>
        <taxon>Rhabditoidea</taxon>
        <taxon>Rhabditidae</taxon>
        <taxon>Peloderinae</taxon>
        <taxon>Caenorhabditis</taxon>
    </lineage>
</organism>
<keyword evidence="3" id="KW-1185">Reference proteome</keyword>
<evidence type="ECO:0000313" key="3">
    <source>
        <dbReference type="Proteomes" id="UP000835052"/>
    </source>
</evidence>
<reference evidence="2" key="1">
    <citation type="submission" date="2020-10" db="EMBL/GenBank/DDBJ databases">
        <authorList>
            <person name="Kikuchi T."/>
        </authorList>
    </citation>
    <scope>NUCLEOTIDE SEQUENCE</scope>
    <source>
        <strain evidence="2">NKZ352</strain>
    </source>
</reference>
<dbReference type="Pfam" id="PF18511">
    <property type="entry name" value="F-box_5"/>
    <property type="match status" value="1"/>
</dbReference>
<evidence type="ECO:0000313" key="2">
    <source>
        <dbReference type="EMBL" id="CAD6189645.1"/>
    </source>
</evidence>
<dbReference type="InterPro" id="IPR041567">
    <property type="entry name" value="COI1_F-box"/>
</dbReference>